<dbReference type="RefSeq" id="YP_009845774.1">
    <property type="nucleotide sequence ID" value="NC_048765.1"/>
</dbReference>
<keyword evidence="2" id="KW-1185">Reference proteome</keyword>
<sequence>MSSTNATISSYNRRLKIILNELNSVMKEGLKQEEPKFHYANIKITNWVVQNLDNSIISCYRELSQNGSQSAYDFMKMKRCINRNQGKSSTELLTQTVVIAHKNFYDTDLLNLFETFLELRSESYAMWKRIRAGLDATEIVDKPKPINNNPVVETVINEILSQVPKNLKHSFREQLQRVDNPLQHLQRLIKSNNLNIKLS</sequence>
<reference evidence="1 2" key="1">
    <citation type="submission" date="2019-04" db="EMBL/GenBank/DDBJ databases">
        <authorList>
            <person name="Gao M."/>
            <person name="Bai C."/>
            <person name="Tong Y."/>
            <person name="Xu X."/>
        </authorList>
    </citation>
    <scope>NUCLEOTIDE SEQUENCE [LARGE SCALE GENOMIC DNA]</scope>
    <source>
        <strain evidence="1 2">Vibrio alginolyticus VA1</strain>
    </source>
</reference>
<proteinExistence type="predicted"/>
<name>A0A4Y5TVA3_9CAUD</name>
<evidence type="ECO:0000313" key="1">
    <source>
        <dbReference type="EMBL" id="QDB73300.1"/>
    </source>
</evidence>
<accession>A0A4Y5TVA3</accession>
<dbReference type="EMBL" id="MK795384">
    <property type="protein sequence ID" value="QDB73300.1"/>
    <property type="molecule type" value="Genomic_DNA"/>
</dbReference>
<protein>
    <submittedName>
        <fullName evidence="1">Uncharacterized protein</fullName>
    </submittedName>
</protein>
<dbReference type="GeneID" id="55616137"/>
<dbReference type="Proteomes" id="UP000318470">
    <property type="component" value="Segment"/>
</dbReference>
<dbReference type="KEGG" id="vg:55616137"/>
<evidence type="ECO:0000313" key="2">
    <source>
        <dbReference type="Proteomes" id="UP000318470"/>
    </source>
</evidence>
<organism evidence="1 2">
    <name type="scientific">Vibrio phage VAP7</name>
    <dbReference type="NCBI Taxonomy" id="2584487"/>
    <lineage>
        <taxon>Viruses</taxon>
        <taxon>Duplodnaviria</taxon>
        <taxon>Heunggongvirae</taxon>
        <taxon>Uroviricota</taxon>
        <taxon>Caudoviricetes</taxon>
        <taxon>Pantevenvirales</taxon>
        <taxon>Ackermannviridae</taxon>
        <taxon>Vapseptimavirus</taxon>
        <taxon>Vapseptimavirus VAP7</taxon>
    </lineage>
</organism>